<dbReference type="RefSeq" id="XP_008082250.1">
    <property type="nucleotide sequence ID" value="XM_008084059.1"/>
</dbReference>
<dbReference type="GO" id="GO:0006508">
    <property type="term" value="P:proteolysis"/>
    <property type="evidence" value="ECO:0007669"/>
    <property type="project" value="UniProtKB-KW"/>
</dbReference>
<dbReference type="InterPro" id="IPR000209">
    <property type="entry name" value="Peptidase_S8/S53_dom"/>
</dbReference>
<keyword evidence="3 7" id="KW-0147">Chitin-binding</keyword>
<dbReference type="InterPro" id="IPR001223">
    <property type="entry name" value="Glyco_hydro18_cat"/>
</dbReference>
<feature type="disulfide bond" evidence="7">
    <location>
        <begin position="152"/>
        <end position="166"/>
    </location>
</feature>
<dbReference type="CDD" id="cd00035">
    <property type="entry name" value="ChtBD1"/>
    <property type="match status" value="2"/>
</dbReference>
<evidence type="ECO:0000313" key="13">
    <source>
        <dbReference type="Proteomes" id="UP000016922"/>
    </source>
</evidence>
<feature type="chain" id="PRO_5004507859" description="chitinase" evidence="9">
    <location>
        <begin position="28"/>
        <end position="1783"/>
    </location>
</feature>
<comment type="similarity">
    <text evidence="1">Belongs to the glycosyl hydrolase 18 family. Chitinase class V subfamily.</text>
</comment>
<evidence type="ECO:0000256" key="2">
    <source>
        <dbReference type="ARBA" id="ARBA00012729"/>
    </source>
</evidence>
<dbReference type="InterPro" id="IPR036852">
    <property type="entry name" value="Peptidase_S8/S53_dom_sf"/>
</dbReference>
<feature type="region of interest" description="Disordered" evidence="8">
    <location>
        <begin position="1479"/>
        <end position="1505"/>
    </location>
</feature>
<feature type="compositionally biased region" description="Low complexity" evidence="8">
    <location>
        <begin position="1479"/>
        <end position="1496"/>
    </location>
</feature>
<dbReference type="PANTHER" id="PTHR11177">
    <property type="entry name" value="CHITINASE"/>
    <property type="match status" value="1"/>
</dbReference>
<evidence type="ECO:0000313" key="12">
    <source>
        <dbReference type="EMBL" id="EPE30839.1"/>
    </source>
</evidence>
<dbReference type="GO" id="GO:0004252">
    <property type="term" value="F:serine-type endopeptidase activity"/>
    <property type="evidence" value="ECO:0007669"/>
    <property type="project" value="InterPro"/>
</dbReference>
<feature type="domain" description="Chitin-binding type-1" evidence="10">
    <location>
        <begin position="133"/>
        <end position="187"/>
    </location>
</feature>
<evidence type="ECO:0000256" key="8">
    <source>
        <dbReference type="SAM" id="MobiDB-lite"/>
    </source>
</evidence>
<dbReference type="GO" id="GO:0005975">
    <property type="term" value="P:carbohydrate metabolic process"/>
    <property type="evidence" value="ECO:0007669"/>
    <property type="project" value="InterPro"/>
</dbReference>
<name>S3D116_GLAL2</name>
<dbReference type="GO" id="GO:0008061">
    <property type="term" value="F:chitin binding"/>
    <property type="evidence" value="ECO:0007669"/>
    <property type="project" value="UniProtKB-UniRule"/>
</dbReference>
<dbReference type="GeneID" id="19462861"/>
<dbReference type="PROSITE" id="PS00026">
    <property type="entry name" value="CHIT_BIND_I_1"/>
    <property type="match status" value="1"/>
</dbReference>
<dbReference type="InterPro" id="IPR018371">
    <property type="entry name" value="Chitin-binding_1_CS"/>
</dbReference>
<dbReference type="Gene3D" id="3.10.50.10">
    <property type="match status" value="1"/>
</dbReference>
<dbReference type="InterPro" id="IPR023828">
    <property type="entry name" value="Peptidase_S8_Ser-AS"/>
</dbReference>
<dbReference type="Pfam" id="PF00704">
    <property type="entry name" value="Glyco_hydro_18"/>
    <property type="match status" value="1"/>
</dbReference>
<reference evidence="12 13" key="1">
    <citation type="journal article" date="2013" name="BMC Genomics">
        <title>Genomics-driven discovery of the pneumocandin biosynthetic gene cluster in the fungus Glarea lozoyensis.</title>
        <authorList>
            <person name="Chen L."/>
            <person name="Yue Q."/>
            <person name="Zhang X."/>
            <person name="Xiang M."/>
            <person name="Wang C."/>
            <person name="Li S."/>
            <person name="Che Y."/>
            <person name="Ortiz-Lopez F.J."/>
            <person name="Bills G.F."/>
            <person name="Liu X."/>
            <person name="An Z."/>
        </authorList>
    </citation>
    <scope>NUCLEOTIDE SEQUENCE [LARGE SCALE GENOMIC DNA]</scope>
    <source>
        <strain evidence="13">ATCC 20868 / MF5171</strain>
    </source>
</reference>
<feature type="domain" description="GH18" evidence="11">
    <location>
        <begin position="202"/>
        <end position="550"/>
    </location>
</feature>
<keyword evidence="7" id="KW-1015">Disulfide bond</keyword>
<dbReference type="HOGENOM" id="CLU_238107_0_0_1"/>
<evidence type="ECO:0000256" key="6">
    <source>
        <dbReference type="ARBA" id="ARBA00022825"/>
    </source>
</evidence>
<feature type="disulfide bond" evidence="7">
    <location>
        <begin position="147"/>
        <end position="159"/>
    </location>
</feature>
<keyword evidence="6" id="KW-0720">Serine protease</keyword>
<protein>
    <recommendedName>
        <fullName evidence="2">chitinase</fullName>
        <ecNumber evidence="2">3.2.1.14</ecNumber>
    </recommendedName>
</protein>
<dbReference type="SUPFAM" id="SSF52743">
    <property type="entry name" value="Subtilisin-like"/>
    <property type="match status" value="1"/>
</dbReference>
<dbReference type="PROSITE" id="PS50941">
    <property type="entry name" value="CHIT_BIND_I_2"/>
    <property type="match status" value="2"/>
</dbReference>
<accession>S3D116</accession>
<dbReference type="InterPro" id="IPR017853">
    <property type="entry name" value="GH"/>
</dbReference>
<dbReference type="PROSITE" id="PS00138">
    <property type="entry name" value="SUBTILASE_SER"/>
    <property type="match status" value="1"/>
</dbReference>
<dbReference type="SUPFAM" id="SSF51445">
    <property type="entry name" value="(Trans)glycosidases"/>
    <property type="match status" value="1"/>
</dbReference>
<dbReference type="GO" id="GO:0008843">
    <property type="term" value="F:endochitinase activity"/>
    <property type="evidence" value="ECO:0007669"/>
    <property type="project" value="UniProtKB-EC"/>
</dbReference>
<feature type="region of interest" description="Disordered" evidence="8">
    <location>
        <begin position="702"/>
        <end position="721"/>
    </location>
</feature>
<evidence type="ECO:0000256" key="7">
    <source>
        <dbReference type="PROSITE-ProRule" id="PRU00261"/>
    </source>
</evidence>
<dbReference type="InterPro" id="IPR001002">
    <property type="entry name" value="Chitin-bd_1"/>
</dbReference>
<dbReference type="Pfam" id="PF00082">
    <property type="entry name" value="Peptidase_S8"/>
    <property type="match status" value="1"/>
</dbReference>
<evidence type="ECO:0000259" key="10">
    <source>
        <dbReference type="PROSITE" id="PS50941"/>
    </source>
</evidence>
<dbReference type="InterPro" id="IPR036861">
    <property type="entry name" value="Endochitinase-like_sf"/>
</dbReference>
<dbReference type="InterPro" id="IPR050314">
    <property type="entry name" value="Glycosyl_Hydrlase_18"/>
</dbReference>
<keyword evidence="4" id="KW-0645">Protease</keyword>
<sequence>MWFLSLKEVAVGLVIFSSLSASHDVESREPDLSWRDHIKHSVGHQNPAVAPPVVAPPLEDLAAILESKVAPSQGVNNSVSVSPRAGSLFGRDGGPLYCTNGPCVDDSCCGPKGICGYGPDFCGTGCTSKCDALAMCGQYSEDANMPCGMNLCCSATGWCGTTNVYCNNADPAHLTLPCQAGYGSCAIYGAPSCSETSGSSSRRKIGYYQSWNVRERLCNKVSPSQLNTTGYTHLFYAFAFIDPNTFRITPGHNDDLTLMKDFTKLQTGSLKTWIAIGGFDFSDIGPTHTTWSDMVSTKANRAAFISSVKDYMDLYGFSGVDLDWEYPGDPVRGGNKLADVRNFPALLREMRAAYGTKYGISLTLAPDYWYLRWFDAKAMESSVDFFGFMAYDLHGSWDTDVKALGKIVRGQADVREIRNDTMPLWFDNLDPAKINFGLAMYGRGYTLADRTCNNMLCPFSGPSKPAPCTGQEGVMSLLEIKQLIKERNIQPKYLPDAMMKQLTWDDQWIGYDDEETFAAKQRFANSMCFGGTMVWSIDFQASGSGGLNETRGDVVYLAPDVYSGTPAQCTAPCLFVLPPRALPAPTTISIAPYVTSLELGPGTTTTITVTVPAITTASMDYYNYQISSGQATTGYTFTPTASLSVSPITTTLKLPGGATQVRTLHLPPWPAITNPSGALTTVTGKPPSSSSNSAGTSGIGGFIGWPDFSNTPPAPPEPTVDLPVKPPYTPPPNSPTTLIPSSTPTWPVFEIIPVQSDVPEGGQDDDGDGPKSKSTCKLWFFFICVKWDDFNIKIGGWEWNMPVGIWGPGPPPIANIKLPPGFTLKGTLPRWPKITVLPGGKVVPPSQPADCTPAQASLCYTTSSFATTVSKGATKTTATQVKSTCATITGCNFKDVEATKSVDACKLARRTAAYMVKDALPKSTGIADPYVEKRATNKPKWVESGATTGAFLIPRTPFSAVERQAIEDLLTERDTDLICNGKPYGHTEVYAKGPKWTAYWRVENVGAEVLKWFDSPNFPEIAFAYAQRARTSVKPRDTHIKAVDLADNGNVTLAFSGESSFILDNMSDEQSHVLAKRAFQSKVDGNWHLSQIATPPNIYFDVDDNRVGHFPHQDKFYRQEDDSLGVGQTAYIVEAGWLPGATEYASSILPPLPKPAWIPQTFYDGSQEDIEHGFLVMSYFGGANVGVAKNTKMVHVPYSRSIEFGIESILFALVSIADDLEGKGKNTAVINMSLGSHNGAYQSILNQVLQKIMFIMEGHYGVVFVTGAGNDGVEVVSYPQVISRSLAGMLVVVANTKNGDDYSGNNRGDVVNARAPGVNLPKPPNQLLSFYTGLLTGTSLASPQVAALVCIFRNMQNGPKAPAEVKVAINHFHRRLIYSDMIERPSSIWSGMQRDLGVPTCKRDLYGRQACSLPGGGSPDTSPLLAPPIQYRYGPPAPLCKEKCGTLCSGYFCAPIPRGPNPDFVLPTGGIPAPVPTTPVTVPTKPTTSPTAVTSAPGGGGNNPQPTVTSAPAGGGGLCTATAGAGYTWSYCSCPSMTLPTMTATNKPCGYTALPSACRHGGSPKEGTEWCNCDDFPYTLPVLPTSTNQCGYTSLPKPYPYTYTDGSKNIIACATSSVSNGKTDCAGPVSTVSKAPDPAPSPPPLEPLPPCITIHSFLYNNWATGDGIGVVVWENGEVVCDGQENVVAMSSTYVSRWDCKNGGKLVVTDNAHDVKYYPKDNGVVAQYVEKDGVHDWDLCGETPNGGSLKCWWFEYTFFNSYCKTCAVAQMCGATDCPKFNPKC</sequence>
<gene>
    <name evidence="12" type="ORF">GLAREA_03806</name>
</gene>
<evidence type="ECO:0000256" key="5">
    <source>
        <dbReference type="ARBA" id="ARBA00022801"/>
    </source>
</evidence>
<dbReference type="Gene3D" id="3.40.50.200">
    <property type="entry name" value="Peptidase S8/S53 domain"/>
    <property type="match status" value="1"/>
</dbReference>
<evidence type="ECO:0000259" key="11">
    <source>
        <dbReference type="PROSITE" id="PS51910"/>
    </source>
</evidence>
<dbReference type="eggNOG" id="KOG2806">
    <property type="taxonomic scope" value="Eukaryota"/>
</dbReference>
<dbReference type="Proteomes" id="UP000016922">
    <property type="component" value="Unassembled WGS sequence"/>
</dbReference>
<dbReference type="OMA" id="PWPAITN"/>
<dbReference type="Gene3D" id="3.20.20.80">
    <property type="entry name" value="Glycosidases"/>
    <property type="match status" value="1"/>
</dbReference>
<keyword evidence="13" id="KW-1185">Reference proteome</keyword>
<keyword evidence="9" id="KW-0732">Signal</keyword>
<dbReference type="OrthoDB" id="73875at2759"/>
<comment type="caution">
    <text evidence="7">Lacks conserved residue(s) required for the propagation of feature annotation.</text>
</comment>
<keyword evidence="12" id="KW-0326">Glycosidase</keyword>
<dbReference type="EC" id="3.2.1.14" evidence="2"/>
<evidence type="ECO:0000256" key="9">
    <source>
        <dbReference type="SAM" id="SignalP"/>
    </source>
</evidence>
<evidence type="ECO:0000256" key="4">
    <source>
        <dbReference type="ARBA" id="ARBA00022670"/>
    </source>
</evidence>
<evidence type="ECO:0000256" key="1">
    <source>
        <dbReference type="ARBA" id="ARBA00008682"/>
    </source>
</evidence>
<dbReference type="SUPFAM" id="SSF57016">
    <property type="entry name" value="Plant lectins/antimicrobial peptides"/>
    <property type="match status" value="1"/>
</dbReference>
<feature type="disulfide bond" evidence="7">
    <location>
        <begin position="108"/>
        <end position="122"/>
    </location>
</feature>
<dbReference type="InterPro" id="IPR011583">
    <property type="entry name" value="Chitinase_II/V-like_cat"/>
</dbReference>
<feature type="signal peptide" evidence="9">
    <location>
        <begin position="1"/>
        <end position="27"/>
    </location>
</feature>
<keyword evidence="5" id="KW-0378">Hydrolase</keyword>
<evidence type="ECO:0000256" key="3">
    <source>
        <dbReference type="ARBA" id="ARBA00022669"/>
    </source>
</evidence>
<dbReference type="PANTHER" id="PTHR11177:SF333">
    <property type="entry name" value="CHITINASE"/>
    <property type="match status" value="1"/>
</dbReference>
<dbReference type="SMART" id="SM00270">
    <property type="entry name" value="ChtBD1"/>
    <property type="match status" value="2"/>
</dbReference>
<dbReference type="Gene3D" id="3.30.60.10">
    <property type="entry name" value="Endochitinase-like"/>
    <property type="match status" value="1"/>
</dbReference>
<dbReference type="InterPro" id="IPR029070">
    <property type="entry name" value="Chitinase_insertion_sf"/>
</dbReference>
<dbReference type="STRING" id="1116229.S3D116"/>
<dbReference type="SMART" id="SM00636">
    <property type="entry name" value="Glyco_18"/>
    <property type="match status" value="1"/>
</dbReference>
<dbReference type="KEGG" id="glz:GLAREA_03806"/>
<feature type="disulfide bond" evidence="7">
    <location>
        <begin position="126"/>
        <end position="130"/>
    </location>
</feature>
<feature type="compositionally biased region" description="Pro residues" evidence="8">
    <location>
        <begin position="712"/>
        <end position="721"/>
    </location>
</feature>
<dbReference type="EMBL" id="KE145363">
    <property type="protein sequence ID" value="EPE30839.1"/>
    <property type="molecule type" value="Genomic_DNA"/>
</dbReference>
<dbReference type="PROSITE" id="PS51910">
    <property type="entry name" value="GH18_2"/>
    <property type="match status" value="1"/>
</dbReference>
<organism evidence="12 13">
    <name type="scientific">Glarea lozoyensis (strain ATCC 20868 / MF5171)</name>
    <dbReference type="NCBI Taxonomy" id="1116229"/>
    <lineage>
        <taxon>Eukaryota</taxon>
        <taxon>Fungi</taxon>
        <taxon>Dikarya</taxon>
        <taxon>Ascomycota</taxon>
        <taxon>Pezizomycotina</taxon>
        <taxon>Leotiomycetes</taxon>
        <taxon>Helotiales</taxon>
        <taxon>Helotiaceae</taxon>
        <taxon>Glarea</taxon>
    </lineage>
</organism>
<proteinExistence type="inferred from homology"/>
<feature type="domain" description="Chitin-binding type-1" evidence="10">
    <location>
        <begin position="82"/>
        <end position="132"/>
    </location>
</feature>
<dbReference type="SUPFAM" id="SSF54556">
    <property type="entry name" value="Chitinase insertion domain"/>
    <property type="match status" value="1"/>
</dbReference>